<feature type="transmembrane region" description="Helical" evidence="1">
    <location>
        <begin position="355"/>
        <end position="373"/>
    </location>
</feature>
<feature type="transmembrane region" description="Helical" evidence="1">
    <location>
        <begin position="153"/>
        <end position="178"/>
    </location>
</feature>
<feature type="transmembrane region" description="Helical" evidence="1">
    <location>
        <begin position="287"/>
        <end position="310"/>
    </location>
</feature>
<gene>
    <name evidence="2" type="ORF">D9X91_10940</name>
</gene>
<reference evidence="2 3" key="1">
    <citation type="submission" date="2018-10" db="EMBL/GenBank/DDBJ databases">
        <title>Falsibacillus sp. genome draft.</title>
        <authorList>
            <person name="Shi S."/>
        </authorList>
    </citation>
    <scope>NUCLEOTIDE SEQUENCE [LARGE SCALE GENOMIC DNA]</scope>
    <source>
        <strain evidence="2 3">GY 10110</strain>
    </source>
</reference>
<dbReference type="AlphaFoldDB" id="A0A3L7JXL7"/>
<dbReference type="OrthoDB" id="9767931at2"/>
<keyword evidence="1" id="KW-0472">Membrane</keyword>
<dbReference type="EMBL" id="RCVZ01000006">
    <property type="protein sequence ID" value="RLQ95537.1"/>
    <property type="molecule type" value="Genomic_DNA"/>
</dbReference>
<dbReference type="Pfam" id="PF13687">
    <property type="entry name" value="DUF4153"/>
    <property type="match status" value="1"/>
</dbReference>
<accession>A0A3L7JXL7</accession>
<feature type="transmembrane region" description="Helical" evidence="1">
    <location>
        <begin position="243"/>
        <end position="267"/>
    </location>
</feature>
<feature type="transmembrane region" description="Helical" evidence="1">
    <location>
        <begin position="85"/>
        <end position="103"/>
    </location>
</feature>
<feature type="transmembrane region" description="Helical" evidence="1">
    <location>
        <begin position="385"/>
        <end position="407"/>
    </location>
</feature>
<keyword evidence="1" id="KW-1133">Transmembrane helix</keyword>
<protein>
    <submittedName>
        <fullName evidence="2">DUF4173 domain-containing protein</fullName>
    </submittedName>
</protein>
<dbReference type="Proteomes" id="UP000276770">
    <property type="component" value="Unassembled WGS sequence"/>
</dbReference>
<evidence type="ECO:0000256" key="1">
    <source>
        <dbReference type="SAM" id="Phobius"/>
    </source>
</evidence>
<comment type="caution">
    <text evidence="2">The sequence shown here is derived from an EMBL/GenBank/DDBJ whole genome shotgun (WGS) entry which is preliminary data.</text>
</comment>
<keyword evidence="1" id="KW-0812">Transmembrane</keyword>
<evidence type="ECO:0000313" key="3">
    <source>
        <dbReference type="Proteomes" id="UP000276770"/>
    </source>
</evidence>
<evidence type="ECO:0000313" key="2">
    <source>
        <dbReference type="EMBL" id="RLQ95537.1"/>
    </source>
</evidence>
<dbReference type="InterPro" id="IPR025291">
    <property type="entry name" value="DUF4153"/>
</dbReference>
<keyword evidence="3" id="KW-1185">Reference proteome</keyword>
<feature type="transmembrane region" description="Helical" evidence="1">
    <location>
        <begin position="34"/>
        <end position="50"/>
    </location>
</feature>
<proteinExistence type="predicted"/>
<feature type="transmembrane region" description="Helical" evidence="1">
    <location>
        <begin position="322"/>
        <end position="343"/>
    </location>
</feature>
<feature type="transmembrane region" description="Helical" evidence="1">
    <location>
        <begin position="198"/>
        <end position="222"/>
    </location>
</feature>
<feature type="transmembrane region" description="Helical" evidence="1">
    <location>
        <begin position="62"/>
        <end position="79"/>
    </location>
</feature>
<organism evidence="2 3">
    <name type="scientific">Falsibacillus albus</name>
    <dbReference type="NCBI Taxonomy" id="2478915"/>
    <lineage>
        <taxon>Bacteria</taxon>
        <taxon>Bacillati</taxon>
        <taxon>Bacillota</taxon>
        <taxon>Bacilli</taxon>
        <taxon>Bacillales</taxon>
        <taxon>Bacillaceae</taxon>
        <taxon>Falsibacillus</taxon>
    </lineage>
</organism>
<name>A0A3L7JXL7_9BACI</name>
<dbReference type="RefSeq" id="WP_121680652.1">
    <property type="nucleotide sequence ID" value="NZ_RCVZ01000006.1"/>
</dbReference>
<sequence length="486" mass="56073">MTEHVIMKSKMAIAASLLMGVLYEIAFFHGKIGISYLLFVSVFYLVFFTLNRKKLFTHKRMGMLILFCIWCLSLGYFLYTNPVFYGLNLLLIPALMISHIVLISRESRIEWQHWSFIGVVIGKIFGSIAFSACSVRKLSQYMKSNVHHRSYKVLAKIIAGLLISIPILVLVTTLLSSADEKFSEIIKMMPNTFGDFNIVEYGFRTVIAFGFAFILFGFLHVIHQKSSLEQLSAKTDNMFSIDAIISLIVLFSINGMYLLFIFVQFKYFFSGTLQSDYTYAEYARRGFFELVFVTIVNLTLLNTILSFTVYRKSLLKYLLKGLLSLLVVSSGIILCSAFLRLSLYEDAYGYTFLRMAVHAFMVFLFIVFAYTLTRVWIDRLSLMRFYIITGLLFYSIMNMINIESIVVSKNIERFESTGKIDLQYLSQTDEGIEAMIQLYQKSPNDPQLKKILSEKKQAVINSEQPWQSYNIQSERTKKQLTSLRLK</sequence>